<organism evidence="2 3">
    <name type="scientific">Sphingomonas cremea</name>
    <dbReference type="NCBI Taxonomy" id="2904799"/>
    <lineage>
        <taxon>Bacteria</taxon>
        <taxon>Pseudomonadati</taxon>
        <taxon>Pseudomonadota</taxon>
        <taxon>Alphaproteobacteria</taxon>
        <taxon>Sphingomonadales</taxon>
        <taxon>Sphingomonadaceae</taxon>
        <taxon>Sphingomonas</taxon>
    </lineage>
</organism>
<dbReference type="EMBL" id="JAKFGM010000002">
    <property type="protein sequence ID" value="MCF2515397.1"/>
    <property type="molecule type" value="Genomic_DNA"/>
</dbReference>
<protein>
    <submittedName>
        <fullName evidence="2">Uncharacterized protein</fullName>
    </submittedName>
</protein>
<keyword evidence="1" id="KW-0812">Transmembrane</keyword>
<evidence type="ECO:0000313" key="2">
    <source>
        <dbReference type="EMBL" id="MCF2515397.1"/>
    </source>
</evidence>
<dbReference type="AlphaFoldDB" id="A0A9X1QNJ7"/>
<evidence type="ECO:0000313" key="3">
    <source>
        <dbReference type="Proteomes" id="UP001139410"/>
    </source>
</evidence>
<accession>A0A9X1QNJ7</accession>
<sequence length="71" mass="7584">MPFLLLGLAIIALIPAVFIVDGLIEGEVQAKGGSYRRAEDPGRFWAMIGMYAAMIAGLAYMAVDVVLSEPI</sequence>
<evidence type="ECO:0000256" key="1">
    <source>
        <dbReference type="SAM" id="Phobius"/>
    </source>
</evidence>
<proteinExistence type="predicted"/>
<name>A0A9X1QNJ7_9SPHN</name>
<keyword evidence="1" id="KW-1133">Transmembrane helix</keyword>
<keyword evidence="1" id="KW-0472">Membrane</keyword>
<reference evidence="2" key="1">
    <citation type="submission" date="2022-01" db="EMBL/GenBank/DDBJ databases">
        <authorList>
            <person name="Jo J.-H."/>
            <person name="Im W.-T."/>
        </authorList>
    </citation>
    <scope>NUCLEOTIDE SEQUENCE</scope>
    <source>
        <strain evidence="2">G124</strain>
    </source>
</reference>
<dbReference type="Proteomes" id="UP001139410">
    <property type="component" value="Unassembled WGS sequence"/>
</dbReference>
<feature type="transmembrane region" description="Helical" evidence="1">
    <location>
        <begin position="46"/>
        <end position="67"/>
    </location>
</feature>
<dbReference type="RefSeq" id="WP_235067936.1">
    <property type="nucleotide sequence ID" value="NZ_JAKFGM010000002.1"/>
</dbReference>
<comment type="caution">
    <text evidence="2">The sequence shown here is derived from an EMBL/GenBank/DDBJ whole genome shotgun (WGS) entry which is preliminary data.</text>
</comment>
<gene>
    <name evidence="2" type="ORF">LVY65_10020</name>
</gene>
<keyword evidence="3" id="KW-1185">Reference proteome</keyword>